<dbReference type="EMBL" id="JABAHZ010000002">
    <property type="protein sequence ID" value="NLR78528.1"/>
    <property type="molecule type" value="Genomic_DNA"/>
</dbReference>
<dbReference type="Proteomes" id="UP000552864">
    <property type="component" value="Unassembled WGS sequence"/>
</dbReference>
<dbReference type="PANTHER" id="PTHR39186">
    <property type="entry name" value="DUF2071 FAMILY PROTEIN"/>
    <property type="match status" value="1"/>
</dbReference>
<gene>
    <name evidence="1" type="ORF">HGH91_07820</name>
</gene>
<protein>
    <submittedName>
        <fullName evidence="1">DUF2071 domain-containing protein</fullName>
    </submittedName>
</protein>
<proteinExistence type="predicted"/>
<reference evidence="1 2" key="1">
    <citation type="submission" date="2020-04" db="EMBL/GenBank/DDBJ databases">
        <authorList>
            <person name="Yin C."/>
        </authorList>
    </citation>
    <scope>NUCLEOTIDE SEQUENCE [LARGE SCALE GENOMIC DNA]</scope>
    <source>
        <strain evidence="1 2">Ak56</strain>
    </source>
</reference>
<sequence length="243" mass="28320">MMRPFLTAAWRKLLMINFETDPAVLRHWLPAHTELDTWNNTHYISLVGFLFENTRVKGFSLPGHRTFEEVNLRFYVRYKENGNWKRGVVFVKELVPKPLITLVANTIYRERYATHEMSHSWQYPDAHTLEVNYRWKVANEWNHLSAKALQATQPILPGSEAEFITEHYWGYTQLNAHTTSEYQVTHPQWEIHPVTDFDYHCNVCALYGSSFEPMLQQQPLSALLAVGSDIAVMPGKTIRQGTL</sequence>
<dbReference type="InterPro" id="IPR018644">
    <property type="entry name" value="DUF2071"/>
</dbReference>
<dbReference type="InterPro" id="IPR023375">
    <property type="entry name" value="ADC_dom_sf"/>
</dbReference>
<keyword evidence="2" id="KW-1185">Reference proteome</keyword>
<name>A0A847SLP0_9BACT</name>
<dbReference type="SUPFAM" id="SSF160104">
    <property type="entry name" value="Acetoacetate decarboxylase-like"/>
    <property type="match status" value="1"/>
</dbReference>
<dbReference type="AlphaFoldDB" id="A0A847SLP0"/>
<accession>A0A847SLP0</accession>
<evidence type="ECO:0000313" key="2">
    <source>
        <dbReference type="Proteomes" id="UP000552864"/>
    </source>
</evidence>
<comment type="caution">
    <text evidence="1">The sequence shown here is derived from an EMBL/GenBank/DDBJ whole genome shotgun (WGS) entry which is preliminary data.</text>
</comment>
<dbReference type="Pfam" id="PF09844">
    <property type="entry name" value="DUF2071"/>
    <property type="match status" value="1"/>
</dbReference>
<evidence type="ECO:0000313" key="1">
    <source>
        <dbReference type="EMBL" id="NLR78528.1"/>
    </source>
</evidence>
<organism evidence="1 2">
    <name type="scientific">Chitinophaga eiseniae</name>
    <dbReference type="NCBI Taxonomy" id="634771"/>
    <lineage>
        <taxon>Bacteria</taxon>
        <taxon>Pseudomonadati</taxon>
        <taxon>Bacteroidota</taxon>
        <taxon>Chitinophagia</taxon>
        <taxon>Chitinophagales</taxon>
        <taxon>Chitinophagaceae</taxon>
        <taxon>Chitinophaga</taxon>
    </lineage>
</organism>
<dbReference type="PANTHER" id="PTHR39186:SF1">
    <property type="entry name" value="DUF2071 DOMAIN-CONTAINING PROTEIN"/>
    <property type="match status" value="1"/>
</dbReference>